<evidence type="ECO:0000313" key="3">
    <source>
        <dbReference type="Ensembl" id="ENSECRP00000020587.1"/>
    </source>
</evidence>
<dbReference type="Pfam" id="PF08157">
    <property type="entry name" value="NUC129"/>
    <property type="match status" value="1"/>
</dbReference>
<dbReference type="AlphaFoldDB" id="A0A8C4SQM5"/>
<dbReference type="GeneID" id="114641863"/>
<organism evidence="3 4">
    <name type="scientific">Erpetoichthys calabaricus</name>
    <name type="common">Rope fish</name>
    <name type="synonym">Calamoichthys calabaricus</name>
    <dbReference type="NCBI Taxonomy" id="27687"/>
    <lineage>
        <taxon>Eukaryota</taxon>
        <taxon>Metazoa</taxon>
        <taxon>Chordata</taxon>
        <taxon>Craniata</taxon>
        <taxon>Vertebrata</taxon>
        <taxon>Euteleostomi</taxon>
        <taxon>Actinopterygii</taxon>
        <taxon>Polypteriformes</taxon>
        <taxon>Polypteridae</taxon>
        <taxon>Erpetoichthys</taxon>
    </lineage>
</organism>
<dbReference type="GeneTree" id="ENSGT00390000004118"/>
<feature type="region of interest" description="Disordered" evidence="1">
    <location>
        <begin position="1"/>
        <end position="130"/>
    </location>
</feature>
<dbReference type="InterPro" id="IPR012579">
    <property type="entry name" value="NOL7_C"/>
</dbReference>
<reference evidence="3" key="2">
    <citation type="submission" date="2025-09" db="UniProtKB">
        <authorList>
            <consortium name="Ensembl"/>
        </authorList>
    </citation>
    <scope>IDENTIFICATION</scope>
</reference>
<gene>
    <name evidence="3" type="primary">NOL7</name>
    <name evidence="3" type="synonym">nol7</name>
</gene>
<dbReference type="OrthoDB" id="9907143at2759"/>
<accession>A0A8C4SQM5</accession>
<feature type="compositionally biased region" description="Acidic residues" evidence="1">
    <location>
        <begin position="103"/>
        <end position="121"/>
    </location>
</feature>
<reference evidence="3" key="1">
    <citation type="submission" date="2025-08" db="UniProtKB">
        <authorList>
            <consortium name="Ensembl"/>
        </authorList>
    </citation>
    <scope>IDENTIFICATION</scope>
</reference>
<dbReference type="RefSeq" id="XP_028646723.1">
    <property type="nucleotide sequence ID" value="XM_028790890.2"/>
</dbReference>
<evidence type="ECO:0000259" key="2">
    <source>
        <dbReference type="Pfam" id="PF08157"/>
    </source>
</evidence>
<dbReference type="GO" id="GO:0005730">
    <property type="term" value="C:nucleolus"/>
    <property type="evidence" value="ECO:0007669"/>
    <property type="project" value="TreeGrafter"/>
</dbReference>
<feature type="domain" description="U3 small nucleolar RNA-associated protein NOL7 C-terminal" evidence="2">
    <location>
        <begin position="129"/>
        <end position="190"/>
    </location>
</feature>
<name>A0A8C4SQM5_ERPCA</name>
<dbReference type="Ensembl" id="ENSECRT00000021034.1">
    <property type="protein sequence ID" value="ENSECRP00000020587.1"/>
    <property type="gene ID" value="ENSECRG00000013834.1"/>
</dbReference>
<evidence type="ECO:0000256" key="1">
    <source>
        <dbReference type="SAM" id="MobiDB-lite"/>
    </source>
</evidence>
<dbReference type="PANTHER" id="PTHR32337:SF2">
    <property type="entry name" value="NUCLEOLAR PROTEIN 7"/>
    <property type="match status" value="1"/>
</dbReference>
<dbReference type="GO" id="GO:0003723">
    <property type="term" value="F:RNA binding"/>
    <property type="evidence" value="ECO:0007669"/>
    <property type="project" value="TreeGrafter"/>
</dbReference>
<dbReference type="Proteomes" id="UP000694620">
    <property type="component" value="Unassembled WGS sequence"/>
</dbReference>
<protein>
    <submittedName>
        <fullName evidence="3">Nucleolar protein 7</fullName>
    </submittedName>
</protein>
<feature type="compositionally biased region" description="Basic and acidic residues" evidence="1">
    <location>
        <begin position="39"/>
        <end position="63"/>
    </location>
</feature>
<feature type="compositionally biased region" description="Basic and acidic residues" evidence="1">
    <location>
        <begin position="70"/>
        <end position="91"/>
    </location>
</feature>
<dbReference type="PANTHER" id="PTHR32337">
    <property type="entry name" value="NUCLEOLAR PROTEIN 7"/>
    <property type="match status" value="1"/>
</dbReference>
<evidence type="ECO:0000313" key="4">
    <source>
        <dbReference type="Proteomes" id="UP000694620"/>
    </source>
</evidence>
<sequence length="213" mass="24768">MVKTRRGVAVNTNEITMEDKASEESSGEDDGPEEVTFETAREDAEKKRRDVAALIKRDKEQQKEKRRKRQELFSEQKKQKFISEEVLKEVESSEASKTNDNPNSEEQEDDEGPESEDEDLEVHEAPVRYNAVRLADHTQADSQQESAKDFIRTRLYGRSSRTTNNQMLSLKNKKAIQKSAAVKFINQDWGLEEKRKAEKFKRRWIQKTTKTQS</sequence>
<proteinExistence type="predicted"/>
<keyword evidence="4" id="KW-1185">Reference proteome</keyword>
<feature type="compositionally biased region" description="Acidic residues" evidence="1">
    <location>
        <begin position="25"/>
        <end position="36"/>
    </location>
</feature>